<accession>A0A1I2J8F9</accession>
<evidence type="ECO:0000256" key="7">
    <source>
        <dbReference type="ARBA" id="ARBA00034754"/>
    </source>
</evidence>
<dbReference type="AlphaFoldDB" id="A0A1I2J8F9"/>
<dbReference type="Gene3D" id="3.40.50.300">
    <property type="entry name" value="P-loop containing nucleotide triphosphate hydrolases"/>
    <property type="match status" value="1"/>
</dbReference>
<evidence type="ECO:0000313" key="12">
    <source>
        <dbReference type="Proteomes" id="UP000199513"/>
    </source>
</evidence>
<evidence type="ECO:0000256" key="4">
    <source>
        <dbReference type="ARBA" id="ARBA00022695"/>
    </source>
</evidence>
<dbReference type="GO" id="GO:0003677">
    <property type="term" value="F:DNA binding"/>
    <property type="evidence" value="ECO:0007669"/>
    <property type="project" value="InterPro"/>
</dbReference>
<name>A0A1I2J8F9_9BACT</name>
<keyword evidence="3" id="KW-0808">Transferase</keyword>
<dbReference type="GO" id="GO:0009360">
    <property type="term" value="C:DNA polymerase III complex"/>
    <property type="evidence" value="ECO:0007669"/>
    <property type="project" value="InterPro"/>
</dbReference>
<proteinExistence type="inferred from homology"/>
<evidence type="ECO:0000259" key="10">
    <source>
        <dbReference type="Pfam" id="PF21694"/>
    </source>
</evidence>
<dbReference type="InterPro" id="IPR008921">
    <property type="entry name" value="DNA_pol3_clamp-load_cplx_C"/>
</dbReference>
<comment type="catalytic activity">
    <reaction evidence="8">
        <text>DNA(n) + a 2'-deoxyribonucleoside 5'-triphosphate = DNA(n+1) + diphosphate</text>
        <dbReference type="Rhea" id="RHEA:22508"/>
        <dbReference type="Rhea" id="RHEA-COMP:17339"/>
        <dbReference type="Rhea" id="RHEA-COMP:17340"/>
        <dbReference type="ChEBI" id="CHEBI:33019"/>
        <dbReference type="ChEBI" id="CHEBI:61560"/>
        <dbReference type="ChEBI" id="CHEBI:173112"/>
        <dbReference type="EC" id="2.7.7.7"/>
    </reaction>
</comment>
<dbReference type="InterPro" id="IPR005790">
    <property type="entry name" value="DNA_polIII_delta"/>
</dbReference>
<gene>
    <name evidence="11" type="ORF">SAMN04488541_104315</name>
</gene>
<dbReference type="Proteomes" id="UP000199513">
    <property type="component" value="Unassembled WGS sequence"/>
</dbReference>
<evidence type="ECO:0000256" key="6">
    <source>
        <dbReference type="ARBA" id="ARBA00022932"/>
    </source>
</evidence>
<keyword evidence="12" id="KW-1185">Reference proteome</keyword>
<dbReference type="Gene3D" id="1.10.8.60">
    <property type="match status" value="1"/>
</dbReference>
<comment type="similarity">
    <text evidence="7">Belongs to the DNA polymerase HolA subunit family.</text>
</comment>
<dbReference type="PANTHER" id="PTHR34388:SF1">
    <property type="entry name" value="DNA POLYMERASE III SUBUNIT DELTA"/>
    <property type="match status" value="1"/>
</dbReference>
<evidence type="ECO:0000256" key="3">
    <source>
        <dbReference type="ARBA" id="ARBA00022679"/>
    </source>
</evidence>
<reference evidence="12" key="1">
    <citation type="submission" date="2016-10" db="EMBL/GenBank/DDBJ databases">
        <authorList>
            <person name="Varghese N."/>
            <person name="Submissions S."/>
        </authorList>
    </citation>
    <scope>NUCLEOTIDE SEQUENCE [LARGE SCALE GENOMIC DNA]</scope>
    <source>
        <strain>GEY</strain>
        <strain evidence="12">DSM 9560</strain>
    </source>
</reference>
<dbReference type="Pfam" id="PF06144">
    <property type="entry name" value="DNA_pol3_delta"/>
    <property type="match status" value="1"/>
</dbReference>
<evidence type="ECO:0000313" key="11">
    <source>
        <dbReference type="EMBL" id="SFF50338.1"/>
    </source>
</evidence>
<evidence type="ECO:0000256" key="5">
    <source>
        <dbReference type="ARBA" id="ARBA00022705"/>
    </source>
</evidence>
<dbReference type="SUPFAM" id="SSF52540">
    <property type="entry name" value="P-loop containing nucleoside triphosphate hydrolases"/>
    <property type="match status" value="1"/>
</dbReference>
<dbReference type="EMBL" id="FONY01000043">
    <property type="protein sequence ID" value="SFF50338.1"/>
    <property type="molecule type" value="Genomic_DNA"/>
</dbReference>
<evidence type="ECO:0000256" key="1">
    <source>
        <dbReference type="ARBA" id="ARBA00012417"/>
    </source>
</evidence>
<evidence type="ECO:0000256" key="8">
    <source>
        <dbReference type="ARBA" id="ARBA00049244"/>
    </source>
</evidence>
<keyword evidence="5" id="KW-0235">DNA replication</keyword>
<keyword evidence="4" id="KW-0548">Nucleotidyltransferase</keyword>
<evidence type="ECO:0000256" key="2">
    <source>
        <dbReference type="ARBA" id="ARBA00017703"/>
    </source>
</evidence>
<protein>
    <recommendedName>
        <fullName evidence="2">DNA polymerase III subunit delta</fullName>
        <ecNumber evidence="1">2.7.7.7</ecNumber>
    </recommendedName>
</protein>
<dbReference type="InterPro" id="IPR048466">
    <property type="entry name" value="DNA_pol3_delta-like_C"/>
</dbReference>
<dbReference type="GO" id="GO:0006261">
    <property type="term" value="P:DNA-templated DNA replication"/>
    <property type="evidence" value="ECO:0007669"/>
    <property type="project" value="TreeGrafter"/>
</dbReference>
<evidence type="ECO:0000259" key="9">
    <source>
        <dbReference type="Pfam" id="PF06144"/>
    </source>
</evidence>
<dbReference type="NCBIfam" id="TIGR01128">
    <property type="entry name" value="holA"/>
    <property type="match status" value="1"/>
</dbReference>
<dbReference type="GO" id="GO:0003887">
    <property type="term" value="F:DNA-directed DNA polymerase activity"/>
    <property type="evidence" value="ECO:0007669"/>
    <property type="project" value="UniProtKB-KW"/>
</dbReference>
<dbReference type="InterPro" id="IPR027417">
    <property type="entry name" value="P-loop_NTPase"/>
</dbReference>
<sequence length="353" mass="40482">MHSLRRTVLLKKIMAVTADSVLKDLKSNKYAPVYFLQGDEPYYIDLIAEYIENHALSPEEKGFNQTVVYGKDVNVVGILNTARRFPVMAQRQVVIVKEAQEIQDLGQEKARTMLQNYCLKPVPSTILVFCHKYKKLDGRSKLAQTIAKESVFIETKKLYDNQIPNWISNYFQEKGFKITEKAVIMLAEFIGNDLSRMANEIDKLLINFNEKVQINEEVISKYVGISKEYNTFELQDALAKKDVVKANRIVNYFAMNPKNNPIIPIIALLYSYFTKVMMVHHSEDKSKQGIAKTLGVNPFFVDDYLSASKNYSVPKLIKVIEFLREADLHSKGINSNIEDGQILKELVFKVLHI</sequence>
<dbReference type="STRING" id="1003.SAMN04488541_104315"/>
<keyword evidence="6" id="KW-0239">DNA-directed DNA polymerase</keyword>
<feature type="domain" description="DNA polymerase III delta N-terminal" evidence="9">
    <location>
        <begin position="34"/>
        <end position="155"/>
    </location>
</feature>
<dbReference type="SUPFAM" id="SSF48019">
    <property type="entry name" value="post-AAA+ oligomerization domain-like"/>
    <property type="match status" value="1"/>
</dbReference>
<dbReference type="Pfam" id="PF21694">
    <property type="entry name" value="DNA_pol3_delta_C"/>
    <property type="match status" value="1"/>
</dbReference>
<organism evidence="11 12">
    <name type="scientific">Thermoflexibacter ruber</name>
    <dbReference type="NCBI Taxonomy" id="1003"/>
    <lineage>
        <taxon>Bacteria</taxon>
        <taxon>Pseudomonadati</taxon>
        <taxon>Bacteroidota</taxon>
        <taxon>Cytophagia</taxon>
        <taxon>Cytophagales</taxon>
        <taxon>Thermoflexibacteraceae</taxon>
        <taxon>Thermoflexibacter</taxon>
    </lineage>
</organism>
<feature type="domain" description="DNA polymerase III delta subunit-like C-terminal" evidence="10">
    <location>
        <begin position="229"/>
        <end position="332"/>
    </location>
</feature>
<dbReference type="PANTHER" id="PTHR34388">
    <property type="entry name" value="DNA POLYMERASE III SUBUNIT DELTA"/>
    <property type="match status" value="1"/>
</dbReference>
<dbReference type="EC" id="2.7.7.7" evidence="1"/>
<dbReference type="InterPro" id="IPR010372">
    <property type="entry name" value="DNA_pol3_delta_N"/>
</dbReference>
<dbReference type="Gene3D" id="1.20.272.10">
    <property type="match status" value="1"/>
</dbReference>